<dbReference type="EMBL" id="LJQC01000707">
    <property type="protein sequence ID" value="KPW95221.1"/>
    <property type="molecule type" value="Genomic_DNA"/>
</dbReference>
<accession>A0A0P9NB97</accession>
<feature type="region of interest" description="Disordered" evidence="1">
    <location>
        <begin position="1"/>
        <end position="32"/>
    </location>
</feature>
<comment type="caution">
    <text evidence="2">The sequence shown here is derived from an EMBL/GenBank/DDBJ whole genome shotgun (WGS) entry which is preliminary data.</text>
</comment>
<protein>
    <recommendedName>
        <fullName evidence="4">Nickel transport system substrate-binding protein</fullName>
    </recommendedName>
</protein>
<dbReference type="Proteomes" id="UP000051335">
    <property type="component" value="Unassembled WGS sequence"/>
</dbReference>
<name>A0A0P9NB97_9PSED</name>
<keyword evidence="3" id="KW-1185">Reference proteome</keyword>
<reference evidence="2 3" key="1">
    <citation type="submission" date="2015-09" db="EMBL/GenBank/DDBJ databases">
        <title>Genome announcement of multiple Pseudomonas syringae strains.</title>
        <authorList>
            <person name="Thakur S."/>
            <person name="Wang P.W."/>
            <person name="Gong Y."/>
            <person name="Weir B.S."/>
            <person name="Guttman D.S."/>
        </authorList>
    </citation>
    <scope>NUCLEOTIDE SEQUENCE [LARGE SCALE GENOMIC DNA]</scope>
    <source>
        <strain evidence="2 3">ICMP17001</strain>
    </source>
</reference>
<evidence type="ECO:0000256" key="1">
    <source>
        <dbReference type="SAM" id="MobiDB-lite"/>
    </source>
</evidence>
<proteinExistence type="predicted"/>
<dbReference type="PATRIC" id="fig|317659.3.peg.2052"/>
<gene>
    <name evidence="2" type="ORF">ALO75_04434</name>
</gene>
<evidence type="ECO:0000313" key="3">
    <source>
        <dbReference type="Proteomes" id="UP000051335"/>
    </source>
</evidence>
<evidence type="ECO:0008006" key="4">
    <source>
        <dbReference type="Google" id="ProtNLM"/>
    </source>
</evidence>
<dbReference type="Pfam" id="PF10670">
    <property type="entry name" value="DUF4198"/>
    <property type="match status" value="1"/>
</dbReference>
<evidence type="ECO:0000313" key="2">
    <source>
        <dbReference type="EMBL" id="KPW95221.1"/>
    </source>
</evidence>
<dbReference type="InterPro" id="IPR019613">
    <property type="entry name" value="DUF4198"/>
</dbReference>
<feature type="compositionally biased region" description="Polar residues" evidence="1">
    <location>
        <begin position="20"/>
        <end position="32"/>
    </location>
</feature>
<organism evidence="2 3">
    <name type="scientific">Pseudomonas syringae pv. coryli</name>
    <dbReference type="NCBI Taxonomy" id="317659"/>
    <lineage>
        <taxon>Bacteria</taxon>
        <taxon>Pseudomonadati</taxon>
        <taxon>Pseudomonadota</taxon>
        <taxon>Gammaproteobacteria</taxon>
        <taxon>Pseudomonadales</taxon>
        <taxon>Pseudomonadaceae</taxon>
        <taxon>Pseudomonas</taxon>
    </lineage>
</organism>
<dbReference type="AlphaFoldDB" id="A0A0P9NB97"/>
<sequence length="279" mass="30375">MGRAWRTAQRYGQPDPQPLTPMTTRFNTPRSQQQGRIMLSNKPFLALGLLGALFASHVDAHGLWTEQRRGNIEVVYGHGAEDSAFKAQKVSGAWAYDLQGKMIPVTVQRLDDHARLVPLKPPAVMSVALDNGMWTRDAEKKWINEGRSKVPNGTDSIHTFKYSVAIYAEGAHLPAFNKLNFVIVPQTDPLKVGAGKPLPVRVLVDGKPAAGIKLIGDYRSAPDVVSAETDAQGLASVIVRNEGLNIIAAEVTLPVKDNADIAERGLFTSLTFVGEAHHE</sequence>